<dbReference type="Proteomes" id="UP000265716">
    <property type="component" value="Unassembled WGS sequence"/>
</dbReference>
<dbReference type="Proteomes" id="UP000266196">
    <property type="component" value="Unassembled WGS sequence"/>
</dbReference>
<evidence type="ECO:0000313" key="3">
    <source>
        <dbReference type="EMBL" id="RHY66286.1"/>
    </source>
</evidence>
<evidence type="ECO:0000313" key="4">
    <source>
        <dbReference type="EMBL" id="RHY79925.1"/>
    </source>
</evidence>
<evidence type="ECO:0000313" key="9">
    <source>
        <dbReference type="Proteomes" id="UP000275652"/>
    </source>
</evidence>
<dbReference type="EMBL" id="QUTE01023666">
    <property type="protein sequence ID" value="RHY79925.1"/>
    <property type="molecule type" value="Genomic_DNA"/>
</dbReference>
<dbReference type="Proteomes" id="UP000275652">
    <property type="component" value="Unassembled WGS sequence"/>
</dbReference>
<evidence type="ECO:0000313" key="10">
    <source>
        <dbReference type="Proteomes" id="UP000283543"/>
    </source>
</evidence>
<name>A0A397EDH8_APHAT</name>
<dbReference type="PANTHER" id="PTHR37558">
    <property type="entry name" value="HTH CENPB-TYPE DOMAIN-CONTAINING PROTEIN"/>
    <property type="match status" value="1"/>
</dbReference>
<comment type="caution">
    <text evidence="4">The sequence shown here is derived from an EMBL/GenBank/DDBJ whole genome shotgun (WGS) entry which is preliminary data.</text>
</comment>
<dbReference type="EMBL" id="QUTC01004151">
    <property type="protein sequence ID" value="RHY66286.1"/>
    <property type="molecule type" value="Genomic_DNA"/>
</dbReference>
<feature type="compositionally biased region" description="Basic and acidic residues" evidence="1">
    <location>
        <begin position="117"/>
        <end position="127"/>
    </location>
</feature>
<dbReference type="Proteomes" id="UP000283543">
    <property type="component" value="Unassembled WGS sequence"/>
</dbReference>
<organism evidence="4 8">
    <name type="scientific">Aphanomyces astaci</name>
    <name type="common">Crayfish plague agent</name>
    <dbReference type="NCBI Taxonomy" id="112090"/>
    <lineage>
        <taxon>Eukaryota</taxon>
        <taxon>Sar</taxon>
        <taxon>Stramenopiles</taxon>
        <taxon>Oomycota</taxon>
        <taxon>Saprolegniomycetes</taxon>
        <taxon>Saprolegniales</taxon>
        <taxon>Verrucalvaceae</taxon>
        <taxon>Aphanomyces</taxon>
    </lineage>
</organism>
<sequence length="178" mass="20158">MISQVKRRQFSQAEDLMLLRQVNAERPYEAPAKGIMKLLTSAAAALSGREEFTRADIDAKKAQYRFNVLLSNHRSFNKESVKASGDDGVYDERTELLDELLVSYDDMKEQQKERAVKVDNEAQRNENEGSIVRSEALSSLGKRKRGVKREQRRGQIAENDVCNARRQQGRLGVSQVAA</sequence>
<reference evidence="6 9" key="1">
    <citation type="journal article" date="2018" name="J. Invertebr. Pathol.">
        <title>New genotyping method for the causative agent of crayfish plague (Aphanomyces astaci) based on whole genome data.</title>
        <authorList>
            <person name="Minardi D."/>
            <person name="Studholme D.J."/>
            <person name="van der Giezen M."/>
            <person name="Pretto T."/>
            <person name="Oidtmann B."/>
        </authorList>
    </citation>
    <scope>NUCLEOTIDE SEQUENCE [LARGE SCALE GENOMIC DNA]</scope>
    <source>
        <strain evidence="6 9">KB13</strain>
    </source>
</reference>
<evidence type="ECO:0000313" key="11">
    <source>
        <dbReference type="Proteomes" id="UP000286510"/>
    </source>
</evidence>
<dbReference type="VEuPathDB" id="FungiDB:H257_14913"/>
<gene>
    <name evidence="5" type="ORF">DYB26_011736</name>
    <name evidence="6" type="ORF">DYB28_007443</name>
    <name evidence="4" type="ORF">DYB31_013256</name>
    <name evidence="2" type="ORF">DYB34_012546</name>
    <name evidence="3" type="ORF">DYB38_012375</name>
</gene>
<dbReference type="EMBL" id="QUTI01029931">
    <property type="protein sequence ID" value="RLO03897.1"/>
    <property type="molecule type" value="Genomic_DNA"/>
</dbReference>
<evidence type="ECO:0000256" key="1">
    <source>
        <dbReference type="SAM" id="MobiDB-lite"/>
    </source>
</evidence>
<dbReference type="EMBL" id="QUTB01007037">
    <property type="protein sequence ID" value="RHY47584.1"/>
    <property type="molecule type" value="Genomic_DNA"/>
</dbReference>
<evidence type="ECO:0000313" key="5">
    <source>
        <dbReference type="EMBL" id="RHZ40355.1"/>
    </source>
</evidence>
<dbReference type="PANTHER" id="PTHR37558:SF1">
    <property type="entry name" value="HTH CENPB-TYPE DOMAIN-CONTAINING PROTEIN"/>
    <property type="match status" value="1"/>
</dbReference>
<reference evidence="7 8" key="2">
    <citation type="submission" date="2018-08" db="EMBL/GenBank/DDBJ databases">
        <title>Aphanomyces genome sequencing and annotation.</title>
        <authorList>
            <person name="Minardi D."/>
            <person name="Oidtmann B."/>
            <person name="Van Der Giezen M."/>
            <person name="Studholme D.J."/>
        </authorList>
    </citation>
    <scope>NUCLEOTIDE SEQUENCE [LARGE SCALE GENOMIC DNA]</scope>
    <source>
        <strain evidence="4 8">197901</strain>
        <strain evidence="5 11">FDL457</strain>
        <strain evidence="3 7">SA</strain>
        <strain evidence="2 10">Si</strain>
    </source>
</reference>
<dbReference type="Proteomes" id="UP000286510">
    <property type="component" value="Unassembled WGS sequence"/>
</dbReference>
<evidence type="ECO:0000313" key="6">
    <source>
        <dbReference type="EMBL" id="RLO03897.1"/>
    </source>
</evidence>
<dbReference type="AlphaFoldDB" id="A0A397EDH8"/>
<evidence type="ECO:0000313" key="7">
    <source>
        <dbReference type="Proteomes" id="UP000265716"/>
    </source>
</evidence>
<evidence type="ECO:0008006" key="12">
    <source>
        <dbReference type="Google" id="ProtNLM"/>
    </source>
</evidence>
<evidence type="ECO:0000313" key="2">
    <source>
        <dbReference type="EMBL" id="RHY47584.1"/>
    </source>
</evidence>
<accession>A0A397EDH8</accession>
<proteinExistence type="predicted"/>
<dbReference type="EMBL" id="QUTF01006699">
    <property type="protein sequence ID" value="RHZ40355.1"/>
    <property type="molecule type" value="Genomic_DNA"/>
</dbReference>
<evidence type="ECO:0000313" key="8">
    <source>
        <dbReference type="Proteomes" id="UP000266196"/>
    </source>
</evidence>
<protein>
    <recommendedName>
        <fullName evidence="12">TFIIS central domain-containing protein</fullName>
    </recommendedName>
</protein>
<feature type="region of interest" description="Disordered" evidence="1">
    <location>
        <begin position="117"/>
        <end position="161"/>
    </location>
</feature>